<dbReference type="AlphaFoldDB" id="A0A9E7EKQ7"/>
<dbReference type="InterPro" id="IPR036047">
    <property type="entry name" value="F-box-like_dom_sf"/>
</dbReference>
<proteinExistence type="predicted"/>
<dbReference type="EMBL" id="CP097503">
    <property type="protein sequence ID" value="URD79345.1"/>
    <property type="molecule type" value="Genomic_DNA"/>
</dbReference>
<organism evidence="1 2">
    <name type="scientific">Musa troglodytarum</name>
    <name type="common">fe'i banana</name>
    <dbReference type="NCBI Taxonomy" id="320322"/>
    <lineage>
        <taxon>Eukaryota</taxon>
        <taxon>Viridiplantae</taxon>
        <taxon>Streptophyta</taxon>
        <taxon>Embryophyta</taxon>
        <taxon>Tracheophyta</taxon>
        <taxon>Spermatophyta</taxon>
        <taxon>Magnoliopsida</taxon>
        <taxon>Liliopsida</taxon>
        <taxon>Zingiberales</taxon>
        <taxon>Musaceae</taxon>
        <taxon>Musa</taxon>
    </lineage>
</organism>
<evidence type="ECO:0000313" key="2">
    <source>
        <dbReference type="Proteomes" id="UP001055439"/>
    </source>
</evidence>
<dbReference type="Proteomes" id="UP001055439">
    <property type="component" value="Chromosome 10"/>
</dbReference>
<evidence type="ECO:0000313" key="1">
    <source>
        <dbReference type="EMBL" id="URD79345.1"/>
    </source>
</evidence>
<dbReference type="PANTHER" id="PTHR39741">
    <property type="entry name" value="F-BOX DOMAIN CONTAINING PROTEIN, EXPRESSED"/>
    <property type="match status" value="1"/>
</dbReference>
<gene>
    <name evidence="1" type="ORF">MUK42_19994</name>
</gene>
<dbReference type="InterPro" id="IPR055336">
    <property type="entry name" value="At4g00755-like"/>
</dbReference>
<keyword evidence="2" id="KW-1185">Reference proteome</keyword>
<dbReference type="OrthoDB" id="63379at2759"/>
<sequence length="418" mass="46657">MEGRWDFLEWLGPDASTAVLMLLEDPADLVRVSAVSQSWRQFVIGNSFGKSLCLRIFPEVSNFAHVAEVSSSSKTTEVGSSAVAELENLGREHRVYLYLGHCLGSPKGKRDCINQAICASSTDNFPDESIENTLERSEIVDRRPSYWSSGGQRNPGVPESLTYRLVANICIIEEIKIQPFRAFFQYGHPIYSAKSENVLQSFKLPHPVICIGGILRIELLGRVQKQAMDDLYYICVCHVQVIGRPLSPALDLDIHEGTGSLVLKYFPHASSCKTSECTSTDEAGEPSSWRSFAVRLRHLRAVRRWNQAILSTLLGPIQFSDDDGDDDDYDDRLEEETSVYSAGAFERRSPPFLRAATRCPQWSIEGKASDMTTRITPGVGANLLGQHSAERNRDATTYVGNLDPHLMSLFQKICRAEF</sequence>
<accession>A0A9E7EKQ7</accession>
<dbReference type="SUPFAM" id="SSF81383">
    <property type="entry name" value="F-box domain"/>
    <property type="match status" value="1"/>
</dbReference>
<reference evidence="1" key="1">
    <citation type="submission" date="2022-05" db="EMBL/GenBank/DDBJ databases">
        <title>The Musa troglodytarum L. genome provides insights into the mechanism of non-climacteric behaviour and enrichment of carotenoids.</title>
        <authorList>
            <person name="Wang J."/>
        </authorList>
    </citation>
    <scope>NUCLEOTIDE SEQUENCE</scope>
    <source>
        <tissue evidence="1">Leaf</tissue>
    </source>
</reference>
<dbReference type="PANTHER" id="PTHR39741:SF2">
    <property type="entry name" value="F-BOX DOMAIN-CONTAINING PROTEIN"/>
    <property type="match status" value="1"/>
</dbReference>
<name>A0A9E7EKQ7_9LILI</name>
<protein>
    <submittedName>
        <fullName evidence="1">F-box protein</fullName>
    </submittedName>
</protein>